<dbReference type="InterPro" id="IPR036249">
    <property type="entry name" value="Thioredoxin-like_sf"/>
</dbReference>
<accession>A0A381NHC9</accession>
<dbReference type="InterPro" id="IPR001853">
    <property type="entry name" value="DSBA-like_thioredoxin_dom"/>
</dbReference>
<reference evidence="5" key="1">
    <citation type="submission" date="2018-05" db="EMBL/GenBank/DDBJ databases">
        <authorList>
            <person name="Lanie J.A."/>
            <person name="Ng W.-L."/>
            <person name="Kazmierczak K.M."/>
            <person name="Andrzejewski T.M."/>
            <person name="Davidsen T.M."/>
            <person name="Wayne K.J."/>
            <person name="Tettelin H."/>
            <person name="Glass J.I."/>
            <person name="Rusch D."/>
            <person name="Podicherti R."/>
            <person name="Tsui H.-C.T."/>
            <person name="Winkler M.E."/>
        </authorList>
    </citation>
    <scope>NUCLEOTIDE SEQUENCE</scope>
</reference>
<dbReference type="GO" id="GO:0006749">
    <property type="term" value="P:glutathione metabolic process"/>
    <property type="evidence" value="ECO:0007669"/>
    <property type="project" value="TreeGrafter"/>
</dbReference>
<dbReference type="PANTHER" id="PTHR42943">
    <property type="entry name" value="GLUTATHIONE S-TRANSFERASE KAPPA"/>
    <property type="match status" value="1"/>
</dbReference>
<dbReference type="GO" id="GO:0005737">
    <property type="term" value="C:cytoplasm"/>
    <property type="evidence" value="ECO:0007669"/>
    <property type="project" value="UniProtKB-ARBA"/>
</dbReference>
<evidence type="ECO:0000259" key="4">
    <source>
        <dbReference type="Pfam" id="PF01323"/>
    </source>
</evidence>
<protein>
    <recommendedName>
        <fullName evidence="1">glutathione transferase</fullName>
        <ecNumber evidence="1">2.5.1.18</ecNumber>
    </recommendedName>
</protein>
<dbReference type="InterPro" id="IPR014440">
    <property type="entry name" value="HCCAis_GSTk"/>
</dbReference>
<dbReference type="InterPro" id="IPR051924">
    <property type="entry name" value="GST_Kappa/NadH"/>
</dbReference>
<dbReference type="FunFam" id="3.40.30.10:FF:000096">
    <property type="entry name" value="Glutathione S-transferase kappa"/>
    <property type="match status" value="1"/>
</dbReference>
<dbReference type="EMBL" id="UINC01000360">
    <property type="protein sequence ID" value="SUZ53965.1"/>
    <property type="molecule type" value="Genomic_DNA"/>
</dbReference>
<organism evidence="5">
    <name type="scientific">marine metagenome</name>
    <dbReference type="NCBI Taxonomy" id="408172"/>
    <lineage>
        <taxon>unclassified sequences</taxon>
        <taxon>metagenomes</taxon>
        <taxon>ecological metagenomes</taxon>
    </lineage>
</organism>
<dbReference type="GO" id="GO:1901170">
    <property type="term" value="P:naphthalene catabolic process"/>
    <property type="evidence" value="ECO:0007669"/>
    <property type="project" value="InterPro"/>
</dbReference>
<dbReference type="PIRSF" id="PIRSF006386">
    <property type="entry name" value="HCCAis_GSTk"/>
    <property type="match status" value="1"/>
</dbReference>
<comment type="catalytic activity">
    <reaction evidence="3">
        <text>RX + glutathione = an S-substituted glutathione + a halide anion + H(+)</text>
        <dbReference type="Rhea" id="RHEA:16437"/>
        <dbReference type="ChEBI" id="CHEBI:15378"/>
        <dbReference type="ChEBI" id="CHEBI:16042"/>
        <dbReference type="ChEBI" id="CHEBI:17792"/>
        <dbReference type="ChEBI" id="CHEBI:57925"/>
        <dbReference type="ChEBI" id="CHEBI:90779"/>
        <dbReference type="EC" id="2.5.1.18"/>
    </reaction>
</comment>
<dbReference type="InterPro" id="IPR044087">
    <property type="entry name" value="NahD-like"/>
</dbReference>
<dbReference type="CDD" id="cd03022">
    <property type="entry name" value="DsbA_HCCA_Iso"/>
    <property type="match status" value="1"/>
</dbReference>
<dbReference type="GO" id="GO:0018845">
    <property type="term" value="F:2-hydroxychromene-2-carboxylate isomerase activity"/>
    <property type="evidence" value="ECO:0007669"/>
    <property type="project" value="InterPro"/>
</dbReference>
<sequence>MTKKLEFFFDYVSPYSYLANSQLNSIKGIEIQYRPMFLGVVMEATGNKPPGALPARGKYLTKDIKRWAKHYGIPFKFNSIFPQNTLKSLRLSLAAQNHGVFNNIHQSLFDAMFVYNQDLSQDNVLAEIIKKNSLDDYRLMEEIEDSSIKSALKKNTDEAIARGVFGAPTFFIDEEMFFGNDR</sequence>
<dbReference type="EC" id="2.5.1.18" evidence="1"/>
<evidence type="ECO:0000256" key="1">
    <source>
        <dbReference type="ARBA" id="ARBA00012452"/>
    </source>
</evidence>
<evidence type="ECO:0000256" key="2">
    <source>
        <dbReference type="ARBA" id="ARBA00022679"/>
    </source>
</evidence>
<feature type="domain" description="DSBA-like thioredoxin" evidence="4">
    <location>
        <begin position="5"/>
        <end position="182"/>
    </location>
</feature>
<dbReference type="Gene3D" id="3.40.30.10">
    <property type="entry name" value="Glutaredoxin"/>
    <property type="match status" value="1"/>
</dbReference>
<dbReference type="Pfam" id="PF01323">
    <property type="entry name" value="DSBA"/>
    <property type="match status" value="1"/>
</dbReference>
<gene>
    <name evidence="5" type="ORF">METZ01_LOCUS6819</name>
</gene>
<dbReference type="SUPFAM" id="SSF52833">
    <property type="entry name" value="Thioredoxin-like"/>
    <property type="match status" value="1"/>
</dbReference>
<dbReference type="GO" id="GO:0004602">
    <property type="term" value="F:glutathione peroxidase activity"/>
    <property type="evidence" value="ECO:0007669"/>
    <property type="project" value="TreeGrafter"/>
</dbReference>
<dbReference type="AlphaFoldDB" id="A0A381NHC9"/>
<keyword evidence="2" id="KW-0808">Transferase</keyword>
<name>A0A381NHC9_9ZZZZ</name>
<evidence type="ECO:0000313" key="5">
    <source>
        <dbReference type="EMBL" id="SUZ53965.1"/>
    </source>
</evidence>
<dbReference type="GO" id="GO:0004364">
    <property type="term" value="F:glutathione transferase activity"/>
    <property type="evidence" value="ECO:0007669"/>
    <property type="project" value="UniProtKB-EC"/>
</dbReference>
<feature type="non-terminal residue" evidence="5">
    <location>
        <position position="182"/>
    </location>
</feature>
<dbReference type="PANTHER" id="PTHR42943:SF2">
    <property type="entry name" value="GLUTATHIONE S-TRANSFERASE KAPPA 1"/>
    <property type="match status" value="1"/>
</dbReference>
<proteinExistence type="predicted"/>
<evidence type="ECO:0000256" key="3">
    <source>
        <dbReference type="ARBA" id="ARBA00047960"/>
    </source>
</evidence>